<feature type="transmembrane region" description="Helical" evidence="1">
    <location>
        <begin position="259"/>
        <end position="278"/>
    </location>
</feature>
<dbReference type="EMBL" id="FOBW01000014">
    <property type="protein sequence ID" value="SEN48718.1"/>
    <property type="molecule type" value="Genomic_DNA"/>
</dbReference>
<protein>
    <submittedName>
        <fullName evidence="2">Oligosaccharide repeat unit polymerase</fullName>
    </submittedName>
</protein>
<dbReference type="OrthoDB" id="2085807at2"/>
<keyword evidence="1" id="KW-1133">Transmembrane helix</keyword>
<feature type="transmembrane region" description="Helical" evidence="1">
    <location>
        <begin position="192"/>
        <end position="208"/>
    </location>
</feature>
<organism evidence="2 3">
    <name type="scientific">Mesobacillus persicus</name>
    <dbReference type="NCBI Taxonomy" id="930146"/>
    <lineage>
        <taxon>Bacteria</taxon>
        <taxon>Bacillati</taxon>
        <taxon>Bacillota</taxon>
        <taxon>Bacilli</taxon>
        <taxon>Bacillales</taxon>
        <taxon>Bacillaceae</taxon>
        <taxon>Mesobacillus</taxon>
    </lineage>
</organism>
<dbReference type="STRING" id="930146.SAMN05192533_11411"/>
<keyword evidence="3" id="KW-1185">Reference proteome</keyword>
<evidence type="ECO:0000256" key="1">
    <source>
        <dbReference type="SAM" id="Phobius"/>
    </source>
</evidence>
<feature type="transmembrane region" description="Helical" evidence="1">
    <location>
        <begin position="436"/>
        <end position="454"/>
    </location>
</feature>
<feature type="transmembrane region" description="Helical" evidence="1">
    <location>
        <begin position="69"/>
        <end position="87"/>
    </location>
</feature>
<keyword evidence="1" id="KW-0472">Membrane</keyword>
<accession>A0A1H8GZS2</accession>
<dbReference type="RefSeq" id="WP_090748662.1">
    <property type="nucleotide sequence ID" value="NZ_FOBW01000014.1"/>
</dbReference>
<evidence type="ECO:0000313" key="3">
    <source>
        <dbReference type="Proteomes" id="UP000198553"/>
    </source>
</evidence>
<gene>
    <name evidence="2" type="ORF">SAMN05192533_11411</name>
</gene>
<sequence>MVYQIKLKNLFLVLIFGLVSFLFYAGIILNLNPVQNDLILVLMFLLILTFSLVMLLVEVAKKSYSIVMLHWFFCFIFYGVAAFIQYSSNTFLYAFNLETTDLIYITFAVFLWMLFYYIGTKIKFSRKINKSKFLSSKVNFNYAFIVFSTIMSILITLYVISQTGLNAIFSRSTASSAFQQESLAEQQMLTSLLRNSVLYGLAISILFYKKFKQGLFLVIIQLVACLIVNTPFGLARFNVAVVYIGLILLMFSSFKKNRLFIFVFFLAFIIVFPLINVFRRYSLFDIPDGVVFQTISDISDNFLTGHYDSFTMIIYSYIYTNEYGISFGYQLLGPLLFFIPRSIWPSKPIGSGAYILEAYGHSFTNGSAPLIAEGIINFGIFGVIILALFFGKISAYLDKVYWENVKFEHSTILAVFYPFSLSLFFFMNRGDLQNTFAFFVSHLSIFLIIIWINNQFAKVFKNRY</sequence>
<feature type="transmembrane region" description="Helical" evidence="1">
    <location>
        <begin position="411"/>
        <end position="430"/>
    </location>
</feature>
<feature type="transmembrane region" description="Helical" evidence="1">
    <location>
        <begin position="237"/>
        <end position="254"/>
    </location>
</feature>
<proteinExistence type="predicted"/>
<feature type="transmembrane region" description="Helical" evidence="1">
    <location>
        <begin position="102"/>
        <end position="119"/>
    </location>
</feature>
<keyword evidence="1" id="KW-0812">Transmembrane</keyword>
<feature type="transmembrane region" description="Helical" evidence="1">
    <location>
        <begin position="370"/>
        <end position="390"/>
    </location>
</feature>
<dbReference type="Proteomes" id="UP000198553">
    <property type="component" value="Unassembled WGS sequence"/>
</dbReference>
<feature type="transmembrane region" description="Helical" evidence="1">
    <location>
        <begin position="140"/>
        <end position="160"/>
    </location>
</feature>
<feature type="transmembrane region" description="Helical" evidence="1">
    <location>
        <begin position="38"/>
        <end position="57"/>
    </location>
</feature>
<dbReference type="AlphaFoldDB" id="A0A1H8GZS2"/>
<dbReference type="NCBIfam" id="TIGR04370">
    <property type="entry name" value="glyco_rpt_poly"/>
    <property type="match status" value="1"/>
</dbReference>
<feature type="transmembrane region" description="Helical" evidence="1">
    <location>
        <begin position="12"/>
        <end position="32"/>
    </location>
</feature>
<reference evidence="3" key="1">
    <citation type="submission" date="2016-10" db="EMBL/GenBank/DDBJ databases">
        <authorList>
            <person name="Varghese N."/>
            <person name="Submissions S."/>
        </authorList>
    </citation>
    <scope>NUCLEOTIDE SEQUENCE [LARGE SCALE GENOMIC DNA]</scope>
    <source>
        <strain evidence="3">B48,IBRC-M 10115,DSM 25386,CECT 8001</strain>
    </source>
</reference>
<evidence type="ECO:0000313" key="2">
    <source>
        <dbReference type="EMBL" id="SEN48718.1"/>
    </source>
</evidence>
<name>A0A1H8GZS2_9BACI</name>